<accession>A0ABW0VR01</accession>
<dbReference type="EMBL" id="JBHSOW010000008">
    <property type="protein sequence ID" value="MFC5647903.1"/>
    <property type="molecule type" value="Genomic_DNA"/>
</dbReference>
<sequence length="103" mass="12201">MNDNVEQRLRTMLRNWQTMSVSPNEEAESTADEFEASFYLFIDALREWVYQLDPQPQTLEELFELPAIQGLIDQLPGPLYLNFETEAELILENKLRIEEDKYD</sequence>
<evidence type="ECO:0000313" key="2">
    <source>
        <dbReference type="Proteomes" id="UP001596047"/>
    </source>
</evidence>
<proteinExistence type="predicted"/>
<protein>
    <submittedName>
        <fullName evidence="1">Uncharacterized protein</fullName>
    </submittedName>
</protein>
<gene>
    <name evidence="1" type="ORF">ACFPYJ_01980</name>
</gene>
<evidence type="ECO:0000313" key="1">
    <source>
        <dbReference type="EMBL" id="MFC5647903.1"/>
    </source>
</evidence>
<reference evidence="2" key="1">
    <citation type="journal article" date="2019" name="Int. J. Syst. Evol. Microbiol.">
        <title>The Global Catalogue of Microorganisms (GCM) 10K type strain sequencing project: providing services to taxonomists for standard genome sequencing and annotation.</title>
        <authorList>
            <consortium name="The Broad Institute Genomics Platform"/>
            <consortium name="The Broad Institute Genome Sequencing Center for Infectious Disease"/>
            <person name="Wu L."/>
            <person name="Ma J."/>
        </authorList>
    </citation>
    <scope>NUCLEOTIDE SEQUENCE [LARGE SCALE GENOMIC DNA]</scope>
    <source>
        <strain evidence="2">CGMCC 1.3240</strain>
    </source>
</reference>
<dbReference type="RefSeq" id="WP_379186369.1">
    <property type="nucleotide sequence ID" value="NZ_JBHSOW010000008.1"/>
</dbReference>
<keyword evidence="2" id="KW-1185">Reference proteome</keyword>
<organism evidence="1 2">
    <name type="scientific">Paenibacillus solisilvae</name>
    <dbReference type="NCBI Taxonomy" id="2486751"/>
    <lineage>
        <taxon>Bacteria</taxon>
        <taxon>Bacillati</taxon>
        <taxon>Bacillota</taxon>
        <taxon>Bacilli</taxon>
        <taxon>Bacillales</taxon>
        <taxon>Paenibacillaceae</taxon>
        <taxon>Paenibacillus</taxon>
    </lineage>
</organism>
<dbReference type="Proteomes" id="UP001596047">
    <property type="component" value="Unassembled WGS sequence"/>
</dbReference>
<comment type="caution">
    <text evidence="1">The sequence shown here is derived from an EMBL/GenBank/DDBJ whole genome shotgun (WGS) entry which is preliminary data.</text>
</comment>
<name>A0ABW0VR01_9BACL</name>